<evidence type="ECO:0000256" key="11">
    <source>
        <dbReference type="SAM" id="Phobius"/>
    </source>
</evidence>
<evidence type="ECO:0000313" key="12">
    <source>
        <dbReference type="EMBL" id="KAF0331350.1"/>
    </source>
</evidence>
<feature type="repeat" description="Solcar" evidence="9">
    <location>
        <begin position="173"/>
        <end position="275"/>
    </location>
</feature>
<keyword evidence="5" id="KW-0677">Repeat</keyword>
<dbReference type="GO" id="GO:0016020">
    <property type="term" value="C:membrane"/>
    <property type="evidence" value="ECO:0007669"/>
    <property type="project" value="UniProtKB-SubCell"/>
</dbReference>
<keyword evidence="8 9" id="KW-0472">Membrane</keyword>
<dbReference type="Proteomes" id="UP000434172">
    <property type="component" value="Unassembled WGS sequence"/>
</dbReference>
<organism evidence="12 13">
    <name type="scientific">Colletotrichum asianum</name>
    <dbReference type="NCBI Taxonomy" id="702518"/>
    <lineage>
        <taxon>Eukaryota</taxon>
        <taxon>Fungi</taxon>
        <taxon>Dikarya</taxon>
        <taxon>Ascomycota</taxon>
        <taxon>Pezizomycotina</taxon>
        <taxon>Sordariomycetes</taxon>
        <taxon>Hypocreomycetidae</taxon>
        <taxon>Glomerellales</taxon>
        <taxon>Glomerellaceae</taxon>
        <taxon>Colletotrichum</taxon>
        <taxon>Colletotrichum gloeosporioides species complex</taxon>
    </lineage>
</organism>
<keyword evidence="6" id="KW-0999">Mitochondrion inner membrane</keyword>
<evidence type="ECO:0000313" key="13">
    <source>
        <dbReference type="Proteomes" id="UP000434172"/>
    </source>
</evidence>
<evidence type="ECO:0000256" key="9">
    <source>
        <dbReference type="PROSITE-ProRule" id="PRU00282"/>
    </source>
</evidence>
<gene>
    <name evidence="12" type="ORF">GQ607_001658</name>
</gene>
<dbReference type="PROSITE" id="PS50920">
    <property type="entry name" value="SOLCAR"/>
    <property type="match status" value="3"/>
</dbReference>
<dbReference type="SUPFAM" id="SSF103506">
    <property type="entry name" value="Mitochondrial carrier"/>
    <property type="match status" value="1"/>
</dbReference>
<comment type="subcellular location">
    <subcellularLocation>
        <location evidence="1">Membrane</location>
        <topology evidence="1">Multi-pass membrane protein</topology>
    </subcellularLocation>
</comment>
<comment type="caution">
    <text evidence="12">The sequence shown here is derived from an EMBL/GenBank/DDBJ whole genome shotgun (WGS) entry which is preliminary data.</text>
</comment>
<dbReference type="InterPro" id="IPR018108">
    <property type="entry name" value="MCP_transmembrane"/>
</dbReference>
<evidence type="ECO:0000256" key="3">
    <source>
        <dbReference type="ARBA" id="ARBA00022448"/>
    </source>
</evidence>
<protein>
    <submittedName>
        <fullName evidence="12">Mitochondrial carrier protein</fullName>
    </submittedName>
</protein>
<keyword evidence="13" id="KW-1185">Reference proteome</keyword>
<proteinExistence type="inferred from homology"/>
<evidence type="ECO:0000256" key="8">
    <source>
        <dbReference type="ARBA" id="ARBA00023136"/>
    </source>
</evidence>
<reference evidence="12 13" key="1">
    <citation type="submission" date="2019-12" db="EMBL/GenBank/DDBJ databases">
        <title>A genome sequence resource for the geographically widespread anthracnose pathogen Colletotrichum asianum.</title>
        <authorList>
            <person name="Meng Y."/>
        </authorList>
    </citation>
    <scope>NUCLEOTIDE SEQUENCE [LARGE SCALE GENOMIC DNA]</scope>
    <source>
        <strain evidence="12 13">ICMP 18580</strain>
    </source>
</reference>
<name>A0A8H3WS17_9PEZI</name>
<feature type="transmembrane region" description="Helical" evidence="11">
    <location>
        <begin position="130"/>
        <end position="151"/>
    </location>
</feature>
<dbReference type="PANTHER" id="PTHR45667">
    <property type="entry name" value="S-ADENOSYLMETHIONINE MITOCHONDRIAL CARRIER PROTEIN"/>
    <property type="match status" value="1"/>
</dbReference>
<evidence type="ECO:0000256" key="4">
    <source>
        <dbReference type="ARBA" id="ARBA00022692"/>
    </source>
</evidence>
<dbReference type="Pfam" id="PF00153">
    <property type="entry name" value="Mito_carr"/>
    <property type="match status" value="3"/>
</dbReference>
<feature type="repeat" description="Solcar" evidence="9">
    <location>
        <begin position="67"/>
        <end position="157"/>
    </location>
</feature>
<comment type="similarity">
    <text evidence="2 10">Belongs to the mitochondrial carrier (TC 2.A.29) family.</text>
</comment>
<keyword evidence="3 10" id="KW-0813">Transport</keyword>
<feature type="transmembrane region" description="Helical" evidence="11">
    <location>
        <begin position="247"/>
        <end position="266"/>
    </location>
</feature>
<evidence type="ECO:0000256" key="10">
    <source>
        <dbReference type="RuleBase" id="RU000488"/>
    </source>
</evidence>
<evidence type="ECO:0000256" key="2">
    <source>
        <dbReference type="ARBA" id="ARBA00006375"/>
    </source>
</evidence>
<dbReference type="EMBL" id="WOWK01000004">
    <property type="protein sequence ID" value="KAF0331350.1"/>
    <property type="molecule type" value="Genomic_DNA"/>
</dbReference>
<accession>A0A8H3WS17</accession>
<keyword evidence="4 9" id="KW-0812">Transmembrane</keyword>
<evidence type="ECO:0000256" key="5">
    <source>
        <dbReference type="ARBA" id="ARBA00022737"/>
    </source>
</evidence>
<evidence type="ECO:0000256" key="7">
    <source>
        <dbReference type="ARBA" id="ARBA00022989"/>
    </source>
</evidence>
<feature type="repeat" description="Solcar" evidence="9">
    <location>
        <begin position="1"/>
        <end position="53"/>
    </location>
</feature>
<feature type="transmembrane region" description="Helical" evidence="11">
    <location>
        <begin position="171"/>
        <end position="194"/>
    </location>
</feature>
<evidence type="ECO:0000256" key="6">
    <source>
        <dbReference type="ARBA" id="ARBA00022792"/>
    </source>
</evidence>
<keyword evidence="6" id="KW-0496">Mitochondrion</keyword>
<evidence type="ECO:0000256" key="1">
    <source>
        <dbReference type="ARBA" id="ARBA00004141"/>
    </source>
</evidence>
<dbReference type="OrthoDB" id="250329at2759"/>
<dbReference type="Gene3D" id="1.50.40.10">
    <property type="entry name" value="Mitochondrial carrier domain"/>
    <property type="match status" value="2"/>
</dbReference>
<dbReference type="InterPro" id="IPR023395">
    <property type="entry name" value="MCP_dom_sf"/>
</dbReference>
<dbReference type="AlphaFoldDB" id="A0A8H3WS17"/>
<keyword evidence="7 11" id="KW-1133">Transmembrane helix</keyword>
<sequence length="276" mass="29380">MQSPVYKTQYKTLNGSFNQTFFRGLYQGFGPTIITGIPSSAAFFTIYERLKTVSQDAESAGYLSGIPLPMLHGLSSAVADLVSCAIINPAEVLKQNAQMHGGDTLKPVNSWQSPTLLAVKHFATNPGRLWAGYTALAASHLPATSLSFGLYELLRESFLGEAPRQRLEASAARQIAVSTFSGALAGGFACTLFVPVDVVKTRMRLAAGNAVTTDQGAKLPSTIRSRSRLGPLDVANGIFRKEGILGLFRGGTLSFLASALGCGLYLGSYEACILYL</sequence>